<organism evidence="1">
    <name type="scientific">Anopheles braziliensis</name>
    <dbReference type="NCBI Taxonomy" id="58242"/>
    <lineage>
        <taxon>Eukaryota</taxon>
        <taxon>Metazoa</taxon>
        <taxon>Ecdysozoa</taxon>
        <taxon>Arthropoda</taxon>
        <taxon>Hexapoda</taxon>
        <taxon>Insecta</taxon>
        <taxon>Pterygota</taxon>
        <taxon>Neoptera</taxon>
        <taxon>Endopterygota</taxon>
        <taxon>Diptera</taxon>
        <taxon>Nematocera</taxon>
        <taxon>Culicoidea</taxon>
        <taxon>Culicidae</taxon>
        <taxon>Anophelinae</taxon>
        <taxon>Anopheles</taxon>
    </lineage>
</organism>
<dbReference type="AlphaFoldDB" id="A0A2M3ZMI2"/>
<accession>A0A2M3ZMI2</accession>
<evidence type="ECO:0000313" key="1">
    <source>
        <dbReference type="EMBL" id="MBW29715.1"/>
    </source>
</evidence>
<reference evidence="1" key="1">
    <citation type="submission" date="2018-01" db="EMBL/GenBank/DDBJ databases">
        <title>An insight into the sialome of Amazonian anophelines.</title>
        <authorList>
            <person name="Ribeiro J.M."/>
            <person name="Scarpassa V."/>
            <person name="Calvo E."/>
        </authorList>
    </citation>
    <scope>NUCLEOTIDE SEQUENCE</scope>
    <source>
        <tissue evidence="1">Salivary glands</tissue>
    </source>
</reference>
<proteinExistence type="predicted"/>
<name>A0A2M3ZMI2_9DIPT</name>
<dbReference type="EMBL" id="GGFM01008964">
    <property type="protein sequence ID" value="MBW29715.1"/>
    <property type="molecule type" value="Transcribed_RNA"/>
</dbReference>
<sequence length="124" mass="14452">MWFVRLREPTGMRILLILHHGNGTGYVITGIQYQYTFATTDQDLHRDECMFLLQTRSRQLDTILLAVLNIRNRFVQGLFTRYQIQQTSNVRIMFRNPGDNFHSQTNAHMVPTVNRDGVLVEVGL</sequence>
<protein>
    <submittedName>
        <fullName evidence="1">Putative secreted peptide</fullName>
    </submittedName>
</protein>